<reference evidence="1 2" key="2">
    <citation type="journal article" date="2013" name="PLoS Genet.">
        <title>Comparative genome structure, secondary metabolite, and effector coding capacity across Cochliobolus pathogens.</title>
        <authorList>
            <person name="Condon B.J."/>
            <person name="Leng Y."/>
            <person name="Wu D."/>
            <person name="Bushley K.E."/>
            <person name="Ohm R.A."/>
            <person name="Otillar R."/>
            <person name="Martin J."/>
            <person name="Schackwitz W."/>
            <person name="Grimwood J."/>
            <person name="MohdZainudin N."/>
            <person name="Xue C."/>
            <person name="Wang R."/>
            <person name="Manning V.A."/>
            <person name="Dhillon B."/>
            <person name="Tu Z.J."/>
            <person name="Steffenson B.J."/>
            <person name="Salamov A."/>
            <person name="Sun H."/>
            <person name="Lowry S."/>
            <person name="LaButti K."/>
            <person name="Han J."/>
            <person name="Copeland A."/>
            <person name="Lindquist E."/>
            <person name="Barry K."/>
            <person name="Schmutz J."/>
            <person name="Baker S.E."/>
            <person name="Ciuffetti L.M."/>
            <person name="Grigoriev I.V."/>
            <person name="Zhong S."/>
            <person name="Turgeon B.G."/>
        </authorList>
    </citation>
    <scope>NUCLEOTIDE SEQUENCE [LARGE SCALE GENOMIC DNA]</scope>
    <source>
        <strain evidence="2">28A</strain>
    </source>
</reference>
<accession>R0JZ47</accession>
<dbReference type="AlphaFoldDB" id="R0JZ47"/>
<reference evidence="1 2" key="1">
    <citation type="journal article" date="2012" name="PLoS Pathog.">
        <title>Diverse lifestyles and strategies of plant pathogenesis encoded in the genomes of eighteen Dothideomycetes fungi.</title>
        <authorList>
            <person name="Ohm R.A."/>
            <person name="Feau N."/>
            <person name="Henrissat B."/>
            <person name="Schoch C.L."/>
            <person name="Horwitz B.A."/>
            <person name="Barry K.W."/>
            <person name="Condon B.J."/>
            <person name="Copeland A.C."/>
            <person name="Dhillon B."/>
            <person name="Glaser F."/>
            <person name="Hesse C.N."/>
            <person name="Kosti I."/>
            <person name="LaButti K."/>
            <person name="Lindquist E.A."/>
            <person name="Lucas S."/>
            <person name="Salamov A.A."/>
            <person name="Bradshaw R.E."/>
            <person name="Ciuffetti L."/>
            <person name="Hamelin R.C."/>
            <person name="Kema G.H.J."/>
            <person name="Lawrence C."/>
            <person name="Scott J.A."/>
            <person name="Spatafora J.W."/>
            <person name="Turgeon B.G."/>
            <person name="de Wit P.J.G.M."/>
            <person name="Zhong S."/>
            <person name="Goodwin S.B."/>
            <person name="Grigoriev I.V."/>
        </authorList>
    </citation>
    <scope>NUCLEOTIDE SEQUENCE [LARGE SCALE GENOMIC DNA]</scope>
    <source>
        <strain evidence="2">28A</strain>
    </source>
</reference>
<dbReference type="EMBL" id="KB908844">
    <property type="protein sequence ID" value="EOA82739.1"/>
    <property type="molecule type" value="Genomic_DNA"/>
</dbReference>
<dbReference type="STRING" id="671987.R0JZ47"/>
<evidence type="ECO:0000313" key="1">
    <source>
        <dbReference type="EMBL" id="EOA82739.1"/>
    </source>
</evidence>
<dbReference type="SUPFAM" id="SSF81383">
    <property type="entry name" value="F-box domain"/>
    <property type="match status" value="1"/>
</dbReference>
<gene>
    <name evidence="1" type="ORF">SETTUDRAFT_140946</name>
</gene>
<dbReference type="Proteomes" id="UP000016935">
    <property type="component" value="Unassembled WGS sequence"/>
</dbReference>
<dbReference type="InterPro" id="IPR036047">
    <property type="entry name" value="F-box-like_dom_sf"/>
</dbReference>
<evidence type="ECO:0000313" key="2">
    <source>
        <dbReference type="Proteomes" id="UP000016935"/>
    </source>
</evidence>
<proteinExistence type="predicted"/>
<dbReference type="Gene3D" id="1.20.1280.50">
    <property type="match status" value="1"/>
</dbReference>
<dbReference type="eggNOG" id="ENOG502STHF">
    <property type="taxonomic scope" value="Eukaryota"/>
</dbReference>
<sequence length="514" mass="59006">MDDDNDVLGAFRRLLPHQRKHVLALLPAELTPYEWRALHAITSRRSFHADIVGRLPLELVATIFTYLDPAAPYRLQAVSRPWSHRLRSPHVTKASLHAWYQGTLSLHHAHDAFCEKTARRIHAFRTGQPEAVCEILLDKPCRKPTLAGHHFIWTQNSATGSCAHILDLHAWKLRSIAGDAREQFCDVFASDHIALLTTFALRAYVVDLRTTSKPKTFTVPSRTIMTDVVCRGRTVACVGSFPKHTTVFIWDFDTQRGRSFDIKHESDPLFHGYCPEMRRMCPFVQPDSETVILMFVIDIPRDDMPQQSQLVVAKYTYQGERISIFRPSLPDIDQIPQWPSSRRFVPRDDLGSVFTTHVLMKRRGDHVLEAEYFLLQFDQKTLDLSVCELSKLRTRVPLDGLTDSTAWWKDTCYGFRSDTGDAKGDMIAYMGTRDAEAYVPYVCEPREIVFEKPPLHEPIQLNEHYVIRVAHYAVYLLTFQENRNRPRGGEFFGLGYLNNLALGELREKNCPTAK</sequence>
<dbReference type="GeneID" id="19396594"/>
<name>R0JZ47_EXST2</name>
<organism evidence="1 2">
    <name type="scientific">Exserohilum turcicum (strain 28A)</name>
    <name type="common">Northern leaf blight fungus</name>
    <name type="synonym">Setosphaeria turcica</name>
    <dbReference type="NCBI Taxonomy" id="671987"/>
    <lineage>
        <taxon>Eukaryota</taxon>
        <taxon>Fungi</taxon>
        <taxon>Dikarya</taxon>
        <taxon>Ascomycota</taxon>
        <taxon>Pezizomycotina</taxon>
        <taxon>Dothideomycetes</taxon>
        <taxon>Pleosporomycetidae</taxon>
        <taxon>Pleosporales</taxon>
        <taxon>Pleosporineae</taxon>
        <taxon>Pleosporaceae</taxon>
        <taxon>Exserohilum</taxon>
    </lineage>
</organism>
<dbReference type="RefSeq" id="XP_008029768.1">
    <property type="nucleotide sequence ID" value="XM_008031577.1"/>
</dbReference>
<dbReference type="HOGENOM" id="CLU_041685_0_0_1"/>
<evidence type="ECO:0008006" key="3">
    <source>
        <dbReference type="Google" id="ProtNLM"/>
    </source>
</evidence>
<keyword evidence="2" id="KW-1185">Reference proteome</keyword>
<dbReference type="OrthoDB" id="5295250at2759"/>
<protein>
    <recommendedName>
        <fullName evidence="3">F-box domain-containing protein</fullName>
    </recommendedName>
</protein>